<dbReference type="EMBL" id="UKAW01000001">
    <property type="protein sequence ID" value="SXG09429.1"/>
    <property type="molecule type" value="Genomic_DNA"/>
</dbReference>
<name>A0A8B4U419_KLEPN</name>
<dbReference type="RefSeq" id="WP_129028799.1">
    <property type="nucleotide sequence ID" value="NZ_AP027263.1"/>
</dbReference>
<evidence type="ECO:0000313" key="3">
    <source>
        <dbReference type="EMBL" id="SXG09429.1"/>
    </source>
</evidence>
<evidence type="ECO:0000256" key="1">
    <source>
        <dbReference type="SAM" id="Coils"/>
    </source>
</evidence>
<gene>
    <name evidence="3" type="ORF">SAMEA3499874_00343</name>
</gene>
<protein>
    <recommendedName>
        <fullName evidence="5">Transmembrane protein</fullName>
    </recommendedName>
</protein>
<evidence type="ECO:0000256" key="2">
    <source>
        <dbReference type="SAM" id="Phobius"/>
    </source>
</evidence>
<organism evidence="3 4">
    <name type="scientific">Klebsiella pneumoniae</name>
    <dbReference type="NCBI Taxonomy" id="573"/>
    <lineage>
        <taxon>Bacteria</taxon>
        <taxon>Pseudomonadati</taxon>
        <taxon>Pseudomonadota</taxon>
        <taxon>Gammaproteobacteria</taxon>
        <taxon>Enterobacterales</taxon>
        <taxon>Enterobacteriaceae</taxon>
        <taxon>Klebsiella/Raoultella group</taxon>
        <taxon>Klebsiella</taxon>
        <taxon>Klebsiella pneumoniae complex</taxon>
    </lineage>
</organism>
<dbReference type="AlphaFoldDB" id="A0A8B4U419"/>
<comment type="caution">
    <text evidence="3">The sequence shown here is derived from an EMBL/GenBank/DDBJ whole genome shotgun (WGS) entry which is preliminary data.</text>
</comment>
<reference evidence="3 4" key="1">
    <citation type="submission" date="2018-08" db="EMBL/GenBank/DDBJ databases">
        <authorList>
            <consortium name="Pathogen Informatics"/>
        </authorList>
    </citation>
    <scope>NUCLEOTIDE SEQUENCE [LARGE SCALE GENOMIC DNA]</scope>
    <source>
        <strain evidence="3 4">EuSCAPE_AT002</strain>
    </source>
</reference>
<feature type="transmembrane region" description="Helical" evidence="2">
    <location>
        <begin position="36"/>
        <end position="57"/>
    </location>
</feature>
<proteinExistence type="predicted"/>
<keyword evidence="2" id="KW-0812">Transmembrane</keyword>
<accession>A0A8B4U419</accession>
<dbReference type="Proteomes" id="UP000257587">
    <property type="component" value="Unassembled WGS sequence"/>
</dbReference>
<sequence length="229" mass="25736">MSVQQETPATQNNRTSEYQEILKVLEKRASKSRMTIIILIYSMLIAAFFVVGAAYYIKTNQSPIGELTNYLFSISEKAKTEVALKELKETLQALSKNKNPASNEIIQHSENETLPFTASAFNYLLPNSSPSEKIASSIASVLLSFSLILFIGFVMKSILVFIRYYMQLGTDFDNQKIAFILSKGDQSQFQQYLSSLRDHNISFEKTPPLPQEKIIASLIEALGNARNKS</sequence>
<keyword evidence="1" id="KW-0175">Coiled coil</keyword>
<keyword evidence="2" id="KW-1133">Transmembrane helix</keyword>
<evidence type="ECO:0008006" key="5">
    <source>
        <dbReference type="Google" id="ProtNLM"/>
    </source>
</evidence>
<keyword evidence="2" id="KW-0472">Membrane</keyword>
<evidence type="ECO:0000313" key="4">
    <source>
        <dbReference type="Proteomes" id="UP000257587"/>
    </source>
</evidence>
<feature type="transmembrane region" description="Helical" evidence="2">
    <location>
        <begin position="134"/>
        <end position="155"/>
    </location>
</feature>
<feature type="coiled-coil region" evidence="1">
    <location>
        <begin position="77"/>
        <end position="104"/>
    </location>
</feature>